<dbReference type="EMBL" id="MG953201">
    <property type="protein sequence ID" value="QCC26500.1"/>
    <property type="molecule type" value="Genomic_DNA"/>
</dbReference>
<organism evidence="1 2">
    <name type="scientific">Fowl aviadenovirus B</name>
    <dbReference type="NCBI Taxonomy" id="190062"/>
    <lineage>
        <taxon>Viruses</taxon>
        <taxon>Varidnaviria</taxon>
        <taxon>Bamfordvirae</taxon>
        <taxon>Preplasmiviricota</taxon>
        <taxon>Polisuviricotina</taxon>
        <taxon>Pharingeaviricetes</taxon>
        <taxon>Rowavirales</taxon>
        <taxon>Adenoviridae</taxon>
        <taxon>Aviadenovirus</taxon>
        <taxon>Aviadenovirus quintum</taxon>
    </lineage>
</organism>
<accession>A0A4Y5G362</accession>
<proteinExistence type="predicted"/>
<evidence type="ECO:0000313" key="1">
    <source>
        <dbReference type="EMBL" id="QCC26500.1"/>
    </source>
</evidence>
<evidence type="ECO:0000313" key="2">
    <source>
        <dbReference type="Proteomes" id="UP000316972"/>
    </source>
</evidence>
<dbReference type="Proteomes" id="UP000316972">
    <property type="component" value="Segment"/>
</dbReference>
<reference evidence="1 2" key="1">
    <citation type="journal article" date="2019" name="Heliyon">
        <title>An emerging new fowl adenovirus genotype.</title>
        <authorList>
            <person name="Kajan G.L."/>
            <person name="Affranio I."/>
            <person name="Tothne Bistyak A."/>
            <person name="Kecskemeti S."/>
            <person name="Benko M."/>
        </authorList>
    </citation>
    <scope>NUCLEOTIDE SEQUENCE [LARGE SCALE GENOMIC DNA]</scope>
    <source>
        <strain evidence="1 2">40440-M/2015 Debrecen</strain>
    </source>
</reference>
<protein>
    <submittedName>
        <fullName evidence="1">ORF1B</fullName>
    </submittedName>
</protein>
<name>A0A4Y5G362_9ADEN</name>
<sequence length="101" mass="10552">MIVCLLLLVHQIVEFVDAALGYRFCRDVPPPELVWQAHETLKRSLSRAVSEDREEVAAALAEIGDAESVGLGASVRRVGANVPAGGVAGDGRVGAAADICV</sequence>